<sequence>MLLWSSLTGTQLSPVAPRSWVLPSGHTPGNRHDRRAKPETGEPVPGEPKHNRDRLLHCPHCPRAFTDRMGLFGHLRIHDSGIHRNADNTDTPCLPSAPAILTVTATPTTINDILQPIPIFPAHTVQPQLQLTHRPGQSPANPWHGGW</sequence>
<name>A0A183T677_SCHSO</name>
<proteinExistence type="predicted"/>
<dbReference type="PROSITE" id="PS00028">
    <property type="entry name" value="ZINC_FINGER_C2H2_1"/>
    <property type="match status" value="1"/>
</dbReference>
<dbReference type="InterPro" id="IPR036236">
    <property type="entry name" value="Znf_C2H2_sf"/>
</dbReference>
<accession>A0A183T677</accession>
<evidence type="ECO:0000313" key="4">
    <source>
        <dbReference type="EMBL" id="VDL98360.1"/>
    </source>
</evidence>
<feature type="domain" description="C2H2-type" evidence="3">
    <location>
        <begin position="56"/>
        <end position="78"/>
    </location>
</feature>
<dbReference type="Proteomes" id="UP000275846">
    <property type="component" value="Unassembled WGS sequence"/>
</dbReference>
<evidence type="ECO:0000313" key="5">
    <source>
        <dbReference type="Proteomes" id="UP000275846"/>
    </source>
</evidence>
<protein>
    <submittedName>
        <fullName evidence="6">C2H2-type domain-containing protein</fullName>
    </submittedName>
</protein>
<dbReference type="WBParaSite" id="SSLN_0001242501-mRNA-1">
    <property type="protein sequence ID" value="SSLN_0001242501-mRNA-1"/>
    <property type="gene ID" value="SSLN_0001242501"/>
</dbReference>
<dbReference type="PROSITE" id="PS50157">
    <property type="entry name" value="ZINC_FINGER_C2H2_2"/>
    <property type="match status" value="1"/>
</dbReference>
<reference evidence="4 5" key="2">
    <citation type="submission" date="2018-11" db="EMBL/GenBank/DDBJ databases">
        <authorList>
            <consortium name="Pathogen Informatics"/>
        </authorList>
    </citation>
    <scope>NUCLEOTIDE SEQUENCE [LARGE SCALE GENOMIC DNA]</scope>
    <source>
        <strain evidence="4 5">NST_G2</strain>
    </source>
</reference>
<evidence type="ECO:0000256" key="1">
    <source>
        <dbReference type="PROSITE-ProRule" id="PRU00042"/>
    </source>
</evidence>
<keyword evidence="1" id="KW-0479">Metal-binding</keyword>
<evidence type="ECO:0000313" key="6">
    <source>
        <dbReference type="WBParaSite" id="SSLN_0001242501-mRNA-1"/>
    </source>
</evidence>
<keyword evidence="1" id="KW-0862">Zinc</keyword>
<organism evidence="6">
    <name type="scientific">Schistocephalus solidus</name>
    <name type="common">Tapeworm</name>
    <dbReference type="NCBI Taxonomy" id="70667"/>
    <lineage>
        <taxon>Eukaryota</taxon>
        <taxon>Metazoa</taxon>
        <taxon>Spiralia</taxon>
        <taxon>Lophotrochozoa</taxon>
        <taxon>Platyhelminthes</taxon>
        <taxon>Cestoda</taxon>
        <taxon>Eucestoda</taxon>
        <taxon>Diphyllobothriidea</taxon>
        <taxon>Diphyllobothriidae</taxon>
        <taxon>Schistocephalus</taxon>
    </lineage>
</organism>
<dbReference type="GO" id="GO:0008270">
    <property type="term" value="F:zinc ion binding"/>
    <property type="evidence" value="ECO:0007669"/>
    <property type="project" value="UniProtKB-KW"/>
</dbReference>
<dbReference type="OrthoDB" id="341511at2759"/>
<reference evidence="6" key="1">
    <citation type="submission" date="2016-06" db="UniProtKB">
        <authorList>
            <consortium name="WormBaseParasite"/>
        </authorList>
    </citation>
    <scope>IDENTIFICATION</scope>
</reference>
<gene>
    <name evidence="4" type="ORF">SSLN_LOCUS11975</name>
</gene>
<evidence type="ECO:0000256" key="2">
    <source>
        <dbReference type="SAM" id="MobiDB-lite"/>
    </source>
</evidence>
<dbReference type="SUPFAM" id="SSF57667">
    <property type="entry name" value="beta-beta-alpha zinc fingers"/>
    <property type="match status" value="1"/>
</dbReference>
<dbReference type="InterPro" id="IPR013087">
    <property type="entry name" value="Znf_C2H2_type"/>
</dbReference>
<dbReference type="AlphaFoldDB" id="A0A183T677"/>
<keyword evidence="1" id="KW-0863">Zinc-finger</keyword>
<dbReference type="EMBL" id="UYSU01036929">
    <property type="protein sequence ID" value="VDL98360.1"/>
    <property type="molecule type" value="Genomic_DNA"/>
</dbReference>
<evidence type="ECO:0000259" key="3">
    <source>
        <dbReference type="PROSITE" id="PS50157"/>
    </source>
</evidence>
<keyword evidence="5" id="KW-1185">Reference proteome</keyword>
<dbReference type="SMART" id="SM00355">
    <property type="entry name" value="ZnF_C2H2"/>
    <property type="match status" value="1"/>
</dbReference>
<feature type="region of interest" description="Disordered" evidence="2">
    <location>
        <begin position="16"/>
        <end position="54"/>
    </location>
</feature>